<dbReference type="GO" id="GO:0043597">
    <property type="term" value="C:cytoplasmic replication fork"/>
    <property type="evidence" value="ECO:0007669"/>
    <property type="project" value="TreeGrafter"/>
</dbReference>
<sequence length="705" mass="79222">MSKTLIIAEKPNVAKEIAAALGVPRSKNYYENNELIISNCIGHLVDLYVPELESKNVPLPIVPRPFQLKAKENTQQQYDLLKHLLHRSDVSVVVNACDAEREGESIFYRVYELSGCLKPVKRMWITSTTQDGYLDAWRNLKDGAAVHHLHMAAKSRAEADWLLGINGSRALFHAVGRVMTPTLAMFVDAYQANKNFKPQDYWEIHGDFTVNGGDFTAKLLDKNDKVAKFDDFNQAKAALVNIQQIPDFMVKDDFTVSKKSAPYLFSATALQKQANKQFKFSADKTLQIMQNLYQDYKCLTYPRSDFDALPEDFLPTMTATLNGLGALQEYQDIVLNMNNQNLIVQNPRVFDNSRIDSHYAIVPTGFIVKNGVETPLSQLSDCELKQILPADEYAIFNMVALRTMAAFFPPAEYAVTTRTAQSGDVVFQTTGKVLKVWGWLSVYGGMDEDEEKGFRLPEIQNGESTSAQTIDLKALKTQAPKLLNDSSLLTAMETAGRKLDDDELSDIMRETGGLGTAATRPPTIAKLKEAKGDKPPFVVVEKNQLIPTERAIAVIEHLRRHYPLLVNPMVTAQWERKLAQMAKGQCEREQFMAEIEWAVRELVQILQTHKMPFVDLSGVKQAKTFVCPCCSGSLNDKNKLLECDCGFKLWKTIAGKTLTDKQIHVLIENGHTDEIKGFVGKSGKSFNAKLKIDRENKQVKFEFTN</sequence>
<proteinExistence type="inferred from homology"/>
<dbReference type="CDD" id="cd00186">
    <property type="entry name" value="TOP1Ac"/>
    <property type="match status" value="1"/>
</dbReference>
<evidence type="ECO:0000256" key="7">
    <source>
        <dbReference type="ARBA" id="ARBA00030003"/>
    </source>
</evidence>
<protein>
    <recommendedName>
        <fullName evidence="3">DNA topoisomerase</fullName>
        <ecNumber evidence="3">5.6.2.1</ecNumber>
    </recommendedName>
    <alternativeName>
        <fullName evidence="10">Omega-protein</fullName>
    </alternativeName>
    <alternativeName>
        <fullName evidence="9">Relaxing enzyme</fullName>
    </alternativeName>
    <alternativeName>
        <fullName evidence="7">Swivelase</fullName>
    </alternativeName>
    <alternativeName>
        <fullName evidence="8">Untwisting enzyme</fullName>
    </alternativeName>
</protein>
<dbReference type="PRINTS" id="PR00417">
    <property type="entry name" value="PRTPISMRASEI"/>
</dbReference>
<dbReference type="Gene3D" id="1.10.290.10">
    <property type="entry name" value="Topoisomerase I, domain 4"/>
    <property type="match status" value="1"/>
</dbReference>
<gene>
    <name evidence="13" type="primary">topB</name>
    <name evidence="13" type="ORF">NCTC10283_00797</name>
</gene>
<dbReference type="GO" id="GO:0003677">
    <property type="term" value="F:DNA binding"/>
    <property type="evidence" value="ECO:0007669"/>
    <property type="project" value="UniProtKB-KW"/>
</dbReference>
<evidence type="ECO:0000313" key="14">
    <source>
        <dbReference type="Proteomes" id="UP000254209"/>
    </source>
</evidence>
<dbReference type="GO" id="GO:0003917">
    <property type="term" value="F:DNA topoisomerase type I (single strand cut, ATP-independent) activity"/>
    <property type="evidence" value="ECO:0007669"/>
    <property type="project" value="UniProtKB-EC"/>
</dbReference>
<organism evidence="13 14">
    <name type="scientific">Alysiella crassa</name>
    <dbReference type="NCBI Taxonomy" id="153491"/>
    <lineage>
        <taxon>Bacteria</taxon>
        <taxon>Pseudomonadati</taxon>
        <taxon>Pseudomonadota</taxon>
        <taxon>Betaproteobacteria</taxon>
        <taxon>Neisseriales</taxon>
        <taxon>Neisseriaceae</taxon>
        <taxon>Alysiella</taxon>
    </lineage>
</organism>
<dbReference type="CDD" id="cd03362">
    <property type="entry name" value="TOPRIM_TopoIA_TopoIII"/>
    <property type="match status" value="1"/>
</dbReference>
<dbReference type="InterPro" id="IPR000380">
    <property type="entry name" value="Topo_IA"/>
</dbReference>
<feature type="domain" description="Topo IA-type catalytic" evidence="12">
    <location>
        <begin position="146"/>
        <end position="603"/>
    </location>
</feature>
<dbReference type="InterPro" id="IPR013497">
    <property type="entry name" value="Topo_IA_cen"/>
</dbReference>
<dbReference type="STRING" id="1120980.GCA_000745955_01337"/>
<evidence type="ECO:0000256" key="6">
    <source>
        <dbReference type="ARBA" id="ARBA00023235"/>
    </source>
</evidence>
<dbReference type="Gene3D" id="2.70.20.10">
    <property type="entry name" value="Topoisomerase I, domain 3"/>
    <property type="match status" value="1"/>
</dbReference>
<evidence type="ECO:0000256" key="3">
    <source>
        <dbReference type="ARBA" id="ARBA00012891"/>
    </source>
</evidence>
<dbReference type="SMART" id="SM00436">
    <property type="entry name" value="TOP1Bc"/>
    <property type="match status" value="1"/>
</dbReference>
<dbReference type="Gene3D" id="3.40.50.140">
    <property type="match status" value="1"/>
</dbReference>
<evidence type="ECO:0000313" key="13">
    <source>
        <dbReference type="EMBL" id="SSY70688.1"/>
    </source>
</evidence>
<dbReference type="Pfam" id="PF13342">
    <property type="entry name" value="Toprim_Crpt"/>
    <property type="match status" value="1"/>
</dbReference>
<dbReference type="PROSITE" id="PS00396">
    <property type="entry name" value="TOPO_IA_1"/>
    <property type="match status" value="1"/>
</dbReference>
<dbReference type="EMBL" id="UFSO01000002">
    <property type="protein sequence ID" value="SSY70688.1"/>
    <property type="molecule type" value="Genomic_DNA"/>
</dbReference>
<evidence type="ECO:0000256" key="9">
    <source>
        <dbReference type="ARBA" id="ARBA00032235"/>
    </source>
</evidence>
<dbReference type="GO" id="GO:0006265">
    <property type="term" value="P:DNA topological change"/>
    <property type="evidence" value="ECO:0007669"/>
    <property type="project" value="InterPro"/>
</dbReference>
<dbReference type="RefSeq" id="WP_034292903.1">
    <property type="nucleotide sequence ID" value="NZ_CP091519.2"/>
</dbReference>
<dbReference type="PANTHER" id="PTHR11390:SF21">
    <property type="entry name" value="DNA TOPOISOMERASE 3-ALPHA"/>
    <property type="match status" value="1"/>
</dbReference>
<dbReference type="InterPro" id="IPR023406">
    <property type="entry name" value="Topo_IA_AS"/>
</dbReference>
<evidence type="ECO:0000256" key="5">
    <source>
        <dbReference type="ARBA" id="ARBA00023125"/>
    </source>
</evidence>
<dbReference type="InterPro" id="IPR034144">
    <property type="entry name" value="TOPRIM_TopoIII"/>
</dbReference>
<dbReference type="InterPro" id="IPR003602">
    <property type="entry name" value="Topo_IA_DNA-bd_dom"/>
</dbReference>
<dbReference type="AlphaFoldDB" id="A0A376BM07"/>
<dbReference type="InterPro" id="IPR013824">
    <property type="entry name" value="Topo_IA_cen_sub1"/>
</dbReference>
<dbReference type="Proteomes" id="UP000254209">
    <property type="component" value="Unassembled WGS sequence"/>
</dbReference>
<dbReference type="InterPro" id="IPR025589">
    <property type="entry name" value="Toprim_C_rpt"/>
</dbReference>
<comment type="catalytic activity">
    <reaction evidence="1">
        <text>ATP-independent breakage of single-stranded DNA, followed by passage and rejoining.</text>
        <dbReference type="EC" id="5.6.2.1"/>
    </reaction>
</comment>
<evidence type="ECO:0000256" key="2">
    <source>
        <dbReference type="ARBA" id="ARBA00009446"/>
    </source>
</evidence>
<dbReference type="GO" id="GO:0006281">
    <property type="term" value="P:DNA repair"/>
    <property type="evidence" value="ECO:0007669"/>
    <property type="project" value="TreeGrafter"/>
</dbReference>
<evidence type="ECO:0000256" key="4">
    <source>
        <dbReference type="ARBA" id="ARBA00023029"/>
    </source>
</evidence>
<dbReference type="SMART" id="SM00493">
    <property type="entry name" value="TOPRIM"/>
    <property type="match status" value="1"/>
</dbReference>
<dbReference type="InterPro" id="IPR023405">
    <property type="entry name" value="Topo_IA_core_domain"/>
</dbReference>
<dbReference type="PROSITE" id="PS52039">
    <property type="entry name" value="TOPO_IA_2"/>
    <property type="match status" value="1"/>
</dbReference>
<dbReference type="OrthoDB" id="9803554at2"/>
<keyword evidence="6 13" id="KW-0413">Isomerase</keyword>
<evidence type="ECO:0000259" key="11">
    <source>
        <dbReference type="PROSITE" id="PS50880"/>
    </source>
</evidence>
<accession>A0A376BM07</accession>
<keyword evidence="4" id="KW-0799">Topoisomerase</keyword>
<evidence type="ECO:0000256" key="1">
    <source>
        <dbReference type="ARBA" id="ARBA00000213"/>
    </source>
</evidence>
<keyword evidence="5" id="KW-0238">DNA-binding</keyword>
<dbReference type="EC" id="5.6.2.1" evidence="3"/>
<dbReference type="Pfam" id="PF01751">
    <property type="entry name" value="Toprim"/>
    <property type="match status" value="1"/>
</dbReference>
<dbReference type="InterPro" id="IPR006171">
    <property type="entry name" value="TOPRIM_dom"/>
</dbReference>
<comment type="similarity">
    <text evidence="2">Belongs to the type IA topoisomerase family.</text>
</comment>
<evidence type="ECO:0000256" key="10">
    <source>
        <dbReference type="ARBA" id="ARBA00032877"/>
    </source>
</evidence>
<name>A0A376BM07_9NEIS</name>
<dbReference type="Gene3D" id="1.10.460.10">
    <property type="entry name" value="Topoisomerase I, domain 2"/>
    <property type="match status" value="1"/>
</dbReference>
<dbReference type="InterPro" id="IPR003601">
    <property type="entry name" value="Topo_IA_2"/>
</dbReference>
<dbReference type="InterPro" id="IPR013826">
    <property type="entry name" value="Topo_IA_cen_sub3"/>
</dbReference>
<evidence type="ECO:0000256" key="8">
    <source>
        <dbReference type="ARBA" id="ARBA00031985"/>
    </source>
</evidence>
<dbReference type="GO" id="GO:0006310">
    <property type="term" value="P:DNA recombination"/>
    <property type="evidence" value="ECO:0007669"/>
    <property type="project" value="TreeGrafter"/>
</dbReference>
<dbReference type="SUPFAM" id="SSF56712">
    <property type="entry name" value="Prokaryotic type I DNA topoisomerase"/>
    <property type="match status" value="1"/>
</dbReference>
<keyword evidence="14" id="KW-1185">Reference proteome</keyword>
<dbReference type="PANTHER" id="PTHR11390">
    <property type="entry name" value="PROKARYOTIC DNA TOPOISOMERASE"/>
    <property type="match status" value="1"/>
</dbReference>
<dbReference type="Pfam" id="PF01131">
    <property type="entry name" value="Topoisom_bac"/>
    <property type="match status" value="1"/>
</dbReference>
<evidence type="ECO:0000259" key="12">
    <source>
        <dbReference type="PROSITE" id="PS52039"/>
    </source>
</evidence>
<dbReference type="InterPro" id="IPR013825">
    <property type="entry name" value="Topo_IA_cen_sub2"/>
</dbReference>
<feature type="domain" description="Toprim" evidence="11">
    <location>
        <begin position="3"/>
        <end position="129"/>
    </location>
</feature>
<dbReference type="PROSITE" id="PS50880">
    <property type="entry name" value="TOPRIM"/>
    <property type="match status" value="1"/>
</dbReference>
<dbReference type="SMART" id="SM00437">
    <property type="entry name" value="TOP1Ac"/>
    <property type="match status" value="1"/>
</dbReference>
<reference evidence="13 14" key="1">
    <citation type="submission" date="2018-06" db="EMBL/GenBank/DDBJ databases">
        <authorList>
            <consortium name="Pathogen Informatics"/>
            <person name="Doyle S."/>
        </authorList>
    </citation>
    <scope>NUCLEOTIDE SEQUENCE [LARGE SCALE GENOMIC DNA]</scope>
    <source>
        <strain evidence="13 14">NCTC10283</strain>
    </source>
</reference>